<keyword evidence="4" id="KW-1133">Transmembrane helix</keyword>
<feature type="transmembrane region" description="Helical" evidence="4">
    <location>
        <begin position="81"/>
        <end position="98"/>
    </location>
</feature>
<evidence type="ECO:0000256" key="2">
    <source>
        <dbReference type="PIRNR" id="PIRNR016661"/>
    </source>
</evidence>
<name>A0A7X6HCD0_9MICC</name>
<feature type="transmembrane region" description="Helical" evidence="4">
    <location>
        <begin position="29"/>
        <end position="48"/>
    </location>
</feature>
<feature type="transmembrane region" description="Helical" evidence="4">
    <location>
        <begin position="54"/>
        <end position="74"/>
    </location>
</feature>
<evidence type="ECO:0000313" key="5">
    <source>
        <dbReference type="EMBL" id="NKX53880.1"/>
    </source>
</evidence>
<dbReference type="GO" id="GO:0005886">
    <property type="term" value="C:plasma membrane"/>
    <property type="evidence" value="ECO:0007669"/>
    <property type="project" value="UniProtKB-SubCell"/>
</dbReference>
<evidence type="ECO:0000256" key="1">
    <source>
        <dbReference type="ARBA" id="ARBA00010692"/>
    </source>
</evidence>
<evidence type="ECO:0000256" key="4">
    <source>
        <dbReference type="SAM" id="Phobius"/>
    </source>
</evidence>
<dbReference type="Proteomes" id="UP000544090">
    <property type="component" value="Unassembled WGS sequence"/>
</dbReference>
<keyword evidence="6" id="KW-1185">Reference proteome</keyword>
<dbReference type="Gene3D" id="1.10.1760.20">
    <property type="match status" value="1"/>
</dbReference>
<dbReference type="PANTHER" id="PTHR34295:SF1">
    <property type="entry name" value="BIOTIN TRANSPORTER BIOY"/>
    <property type="match status" value="1"/>
</dbReference>
<dbReference type="EMBL" id="JAAZSQ010000003">
    <property type="protein sequence ID" value="NKX53880.1"/>
    <property type="molecule type" value="Genomic_DNA"/>
</dbReference>
<dbReference type="Pfam" id="PF02632">
    <property type="entry name" value="BioY"/>
    <property type="match status" value="1"/>
</dbReference>
<dbReference type="AlphaFoldDB" id="A0A7X6HCD0"/>
<evidence type="ECO:0000313" key="6">
    <source>
        <dbReference type="Proteomes" id="UP000544090"/>
    </source>
</evidence>
<accession>A0A7X6HCD0</accession>
<dbReference type="PIRSF" id="PIRSF016661">
    <property type="entry name" value="BioY"/>
    <property type="match status" value="1"/>
</dbReference>
<keyword evidence="2 4" id="KW-0472">Membrane</keyword>
<feature type="region of interest" description="Disordered" evidence="3">
    <location>
        <begin position="1"/>
        <end position="23"/>
    </location>
</feature>
<dbReference type="PANTHER" id="PTHR34295">
    <property type="entry name" value="BIOTIN TRANSPORTER BIOY"/>
    <property type="match status" value="1"/>
</dbReference>
<keyword evidence="4" id="KW-0812">Transmembrane</keyword>
<dbReference type="InterPro" id="IPR003784">
    <property type="entry name" value="BioY"/>
</dbReference>
<comment type="caution">
    <text evidence="5">The sequence shown here is derived from an EMBL/GenBank/DDBJ whole genome shotgun (WGS) entry which is preliminary data.</text>
</comment>
<proteinExistence type="inferred from homology"/>
<dbReference type="GO" id="GO:0015225">
    <property type="term" value="F:biotin transmembrane transporter activity"/>
    <property type="evidence" value="ECO:0007669"/>
    <property type="project" value="UniProtKB-UniRule"/>
</dbReference>
<sequence>MDSPEKSVSAPAVQPAPRRPRAGWTSRDLSLVAVFAALMAASAVVPPIPAGNILGVPVTIQTTVVTLTGLVLGARRAGAAVGLYVLVGLAGLPIFSAFRGGLGVLAGGSAGYILSFPLAAAVIGFLAHLILRRGLRHRGLWLFAATFAGLLTTHALGICGMMVNGQLALPAALAADLPFIPGDILKNLLAVLVAASIHRAFPDVLVRRVR</sequence>
<gene>
    <name evidence="5" type="ORF">HGG74_04865</name>
</gene>
<evidence type="ECO:0000256" key="3">
    <source>
        <dbReference type="SAM" id="MobiDB-lite"/>
    </source>
</evidence>
<reference evidence="5 6" key="1">
    <citation type="submission" date="2020-04" db="EMBL/GenBank/DDBJ databases">
        <title>Arthrobacter sp. nov.</title>
        <authorList>
            <person name="Liu S."/>
        </authorList>
    </citation>
    <scope>NUCLEOTIDE SEQUENCE [LARGE SCALE GENOMIC DNA]</scope>
    <source>
        <strain evidence="5 6">E918</strain>
    </source>
</reference>
<feature type="transmembrane region" description="Helical" evidence="4">
    <location>
        <begin position="110"/>
        <end position="131"/>
    </location>
</feature>
<keyword evidence="2" id="KW-0813">Transport</keyword>
<organism evidence="5 6">
    <name type="scientific">Arthrobacter mobilis</name>
    <dbReference type="NCBI Taxonomy" id="2724944"/>
    <lineage>
        <taxon>Bacteria</taxon>
        <taxon>Bacillati</taxon>
        <taxon>Actinomycetota</taxon>
        <taxon>Actinomycetes</taxon>
        <taxon>Micrococcales</taxon>
        <taxon>Micrococcaceae</taxon>
        <taxon>Arthrobacter</taxon>
    </lineage>
</organism>
<dbReference type="RefSeq" id="WP_168485232.1">
    <property type="nucleotide sequence ID" value="NZ_JAAZSQ010000003.1"/>
</dbReference>
<feature type="transmembrane region" description="Helical" evidence="4">
    <location>
        <begin position="140"/>
        <end position="164"/>
    </location>
</feature>
<comment type="subcellular location">
    <subcellularLocation>
        <location evidence="2">Cell membrane</location>
        <topology evidence="2">Multi-pass membrane protein</topology>
    </subcellularLocation>
</comment>
<protein>
    <recommendedName>
        <fullName evidence="2">Biotin transporter</fullName>
    </recommendedName>
</protein>
<comment type="similarity">
    <text evidence="1 2">Belongs to the BioY family.</text>
</comment>
<keyword evidence="2" id="KW-1003">Cell membrane</keyword>
<feature type="transmembrane region" description="Helical" evidence="4">
    <location>
        <begin position="184"/>
        <end position="201"/>
    </location>
</feature>